<dbReference type="SUPFAM" id="SSF58104">
    <property type="entry name" value="Methyl-accepting chemotaxis protein (MCP) signaling domain"/>
    <property type="match status" value="1"/>
</dbReference>
<dbReference type="InterPro" id="IPR003660">
    <property type="entry name" value="HAMP_dom"/>
</dbReference>
<evidence type="ECO:0000256" key="7">
    <source>
        <dbReference type="PROSITE-ProRule" id="PRU00284"/>
    </source>
</evidence>
<evidence type="ECO:0000256" key="2">
    <source>
        <dbReference type="ARBA" id="ARBA00022692"/>
    </source>
</evidence>
<dbReference type="PROSITE" id="PS50111">
    <property type="entry name" value="CHEMOTAXIS_TRANSDUC_2"/>
    <property type="match status" value="1"/>
</dbReference>
<dbReference type="PROSITE" id="PS50885">
    <property type="entry name" value="HAMP"/>
    <property type="match status" value="1"/>
</dbReference>
<dbReference type="Pfam" id="PF00672">
    <property type="entry name" value="HAMP"/>
    <property type="match status" value="1"/>
</dbReference>
<dbReference type="PANTHER" id="PTHR32089">
    <property type="entry name" value="METHYL-ACCEPTING CHEMOTAXIS PROTEIN MCPB"/>
    <property type="match status" value="1"/>
</dbReference>
<gene>
    <name evidence="11" type="ORF">ACFOOG_00410</name>
</gene>
<evidence type="ECO:0000256" key="6">
    <source>
        <dbReference type="ARBA" id="ARBA00029447"/>
    </source>
</evidence>
<evidence type="ECO:0000256" key="1">
    <source>
        <dbReference type="ARBA" id="ARBA00004141"/>
    </source>
</evidence>
<evidence type="ECO:0000256" key="5">
    <source>
        <dbReference type="ARBA" id="ARBA00023224"/>
    </source>
</evidence>
<evidence type="ECO:0000256" key="4">
    <source>
        <dbReference type="ARBA" id="ARBA00023136"/>
    </source>
</evidence>
<name>A0ABV7ZRY4_9GAMM</name>
<feature type="domain" description="HAMP" evidence="10">
    <location>
        <begin position="289"/>
        <end position="342"/>
    </location>
</feature>
<protein>
    <submittedName>
        <fullName evidence="11">Methyl-accepting chemotaxis protein</fullName>
    </submittedName>
</protein>
<dbReference type="PANTHER" id="PTHR32089:SF119">
    <property type="entry name" value="METHYL-ACCEPTING CHEMOTAXIS PROTEIN CTPL"/>
    <property type="match status" value="1"/>
</dbReference>
<comment type="caution">
    <text evidence="11">The sequence shown here is derived from an EMBL/GenBank/DDBJ whole genome shotgun (WGS) entry which is preliminary data.</text>
</comment>
<comment type="similarity">
    <text evidence="6">Belongs to the methyl-accepting chemotaxis (MCP) protein family.</text>
</comment>
<evidence type="ECO:0000259" key="9">
    <source>
        <dbReference type="PROSITE" id="PS50111"/>
    </source>
</evidence>
<keyword evidence="5 7" id="KW-0807">Transducer</keyword>
<evidence type="ECO:0000313" key="12">
    <source>
        <dbReference type="Proteomes" id="UP001595617"/>
    </source>
</evidence>
<sequence length="619" mass="65385">MMKWQLNFRQSLWALLVLVVLGMATLMTIGIFGLVQQNRAFGQVSTTADQALDLLALEADIVQMELARRDLTSAAEEDFRARLAALPQRIADTLQGITMDTRAVAALADDFAVAFDHTLTYQVAVGLSPNEGQQGALAASAEALAYELEGLGALVTRFNAVRAQEKDFVIALSPSNIERWQSGIADFAANLERLGFNDEFSSYLQDYADASAALIEGRLALNAATAELNAVGNGLMVELAELARRVTGEQLLQAQADARAQVNVQRASMIFTGVLVATLLAGAILWLSRRLQSRIAALLAFLDAVASGDLRDRLPTRQGDDELGALAQGINHTVEALSGLVVGLQASNQQLQSMATVMEEHIGGLRSAGDALHERSDALASAMEEVSATTDQVAASAAVVDEATEGAAQAAHQGGQVIGQAIDAMQEIAATVAVIDQRAGHLGEHSDKIGSVLELINGIAEKTSLLALNAAIESARVGEAGRGFAVVADEVRTLAEQTAGATGDIGQRILGIQRDTQATIEAVKQARSQVELGSQLGQEALTAVEGIRTTSADSSQRMDEVRVAVDEVARTTSTMTQDMDHIATLVSDQQAKVMQLLAITHDVNTEAQSLAAGVSQFKV</sequence>
<evidence type="ECO:0000256" key="8">
    <source>
        <dbReference type="SAM" id="Phobius"/>
    </source>
</evidence>
<feature type="transmembrane region" description="Helical" evidence="8">
    <location>
        <begin position="12"/>
        <end position="35"/>
    </location>
</feature>
<dbReference type="Pfam" id="PF00015">
    <property type="entry name" value="MCPsignal"/>
    <property type="match status" value="1"/>
</dbReference>
<dbReference type="InterPro" id="IPR004089">
    <property type="entry name" value="MCPsignal_dom"/>
</dbReference>
<dbReference type="RefSeq" id="WP_380692397.1">
    <property type="nucleotide sequence ID" value="NZ_JBHRYR010000002.1"/>
</dbReference>
<dbReference type="SMART" id="SM00283">
    <property type="entry name" value="MA"/>
    <property type="match status" value="1"/>
</dbReference>
<proteinExistence type="inferred from homology"/>
<accession>A0ABV7ZRY4</accession>
<dbReference type="Proteomes" id="UP001595617">
    <property type="component" value="Unassembled WGS sequence"/>
</dbReference>
<organism evidence="11 12">
    <name type="scientific">Saccharospirillum mangrovi</name>
    <dbReference type="NCBI Taxonomy" id="2161747"/>
    <lineage>
        <taxon>Bacteria</taxon>
        <taxon>Pseudomonadati</taxon>
        <taxon>Pseudomonadota</taxon>
        <taxon>Gammaproteobacteria</taxon>
        <taxon>Oceanospirillales</taxon>
        <taxon>Saccharospirillaceae</taxon>
        <taxon>Saccharospirillum</taxon>
    </lineage>
</organism>
<evidence type="ECO:0000313" key="11">
    <source>
        <dbReference type="EMBL" id="MFC3851277.1"/>
    </source>
</evidence>
<keyword evidence="2 8" id="KW-0812">Transmembrane</keyword>
<feature type="domain" description="Methyl-accepting transducer" evidence="9">
    <location>
        <begin position="347"/>
        <end position="583"/>
    </location>
</feature>
<keyword evidence="12" id="KW-1185">Reference proteome</keyword>
<dbReference type="CDD" id="cd06225">
    <property type="entry name" value="HAMP"/>
    <property type="match status" value="1"/>
</dbReference>
<dbReference type="CDD" id="cd11386">
    <property type="entry name" value="MCP_signal"/>
    <property type="match status" value="1"/>
</dbReference>
<dbReference type="Gene3D" id="1.10.287.950">
    <property type="entry name" value="Methyl-accepting chemotaxis protein"/>
    <property type="match status" value="1"/>
</dbReference>
<dbReference type="SMART" id="SM00304">
    <property type="entry name" value="HAMP"/>
    <property type="match status" value="1"/>
</dbReference>
<comment type="subcellular location">
    <subcellularLocation>
        <location evidence="1">Membrane</location>
        <topology evidence="1">Multi-pass membrane protein</topology>
    </subcellularLocation>
</comment>
<keyword evidence="4 8" id="KW-0472">Membrane</keyword>
<reference evidence="12" key="1">
    <citation type="journal article" date="2019" name="Int. J. Syst. Evol. Microbiol.">
        <title>The Global Catalogue of Microorganisms (GCM) 10K type strain sequencing project: providing services to taxonomists for standard genome sequencing and annotation.</title>
        <authorList>
            <consortium name="The Broad Institute Genomics Platform"/>
            <consortium name="The Broad Institute Genome Sequencing Center for Infectious Disease"/>
            <person name="Wu L."/>
            <person name="Ma J."/>
        </authorList>
    </citation>
    <scope>NUCLEOTIDE SEQUENCE [LARGE SCALE GENOMIC DNA]</scope>
    <source>
        <strain evidence="12">IBRC 10765</strain>
    </source>
</reference>
<feature type="transmembrane region" description="Helical" evidence="8">
    <location>
        <begin position="269"/>
        <end position="287"/>
    </location>
</feature>
<evidence type="ECO:0000256" key="3">
    <source>
        <dbReference type="ARBA" id="ARBA00022989"/>
    </source>
</evidence>
<keyword evidence="3 8" id="KW-1133">Transmembrane helix</keyword>
<evidence type="ECO:0000259" key="10">
    <source>
        <dbReference type="PROSITE" id="PS50885"/>
    </source>
</evidence>
<dbReference type="EMBL" id="JBHRYR010000002">
    <property type="protein sequence ID" value="MFC3851277.1"/>
    <property type="molecule type" value="Genomic_DNA"/>
</dbReference>